<feature type="signal peptide" evidence="1">
    <location>
        <begin position="1"/>
        <end position="21"/>
    </location>
</feature>
<dbReference type="RefSeq" id="WP_341627959.1">
    <property type="nucleotide sequence ID" value="NZ_JBAKBA010000019.1"/>
</dbReference>
<dbReference type="Proteomes" id="UP001366060">
    <property type="component" value="Unassembled WGS sequence"/>
</dbReference>
<keyword evidence="1" id="KW-0732">Signal</keyword>
<dbReference type="EMBL" id="JBAKBA010000019">
    <property type="protein sequence ID" value="MEL0659401.1"/>
    <property type="molecule type" value="Genomic_DNA"/>
</dbReference>
<dbReference type="InterPro" id="IPR036866">
    <property type="entry name" value="RibonucZ/Hydroxyglut_hydro"/>
</dbReference>
<comment type="caution">
    <text evidence="2">The sequence shown here is derived from an EMBL/GenBank/DDBJ whole genome shotgun (WGS) entry which is preliminary data.</text>
</comment>
<dbReference type="PANTHER" id="PTHR46018">
    <property type="entry name" value="ZINC PHOSPHODIESTERASE ELAC PROTEIN 1"/>
    <property type="match status" value="1"/>
</dbReference>
<proteinExistence type="predicted"/>
<name>A0ABU9HC08_9GAMM</name>
<dbReference type="Pfam" id="PF23023">
    <property type="entry name" value="Anti-Pycsar_Apyc1"/>
    <property type="match status" value="1"/>
</dbReference>
<feature type="chain" id="PRO_5047142540" evidence="1">
    <location>
        <begin position="22"/>
        <end position="352"/>
    </location>
</feature>
<organism evidence="2 3">
    <name type="scientific">Psychromonas arctica</name>
    <dbReference type="NCBI Taxonomy" id="168275"/>
    <lineage>
        <taxon>Bacteria</taxon>
        <taxon>Pseudomonadati</taxon>
        <taxon>Pseudomonadota</taxon>
        <taxon>Gammaproteobacteria</taxon>
        <taxon>Alteromonadales</taxon>
        <taxon>Psychromonadaceae</taxon>
        <taxon>Psychromonas</taxon>
    </lineage>
</organism>
<reference evidence="2 3" key="1">
    <citation type="submission" date="2024-02" db="EMBL/GenBank/DDBJ databases">
        <title>Bacteria isolated from the canopy kelp, Nereocystis luetkeana.</title>
        <authorList>
            <person name="Pfister C.A."/>
            <person name="Younker I.T."/>
            <person name="Light S.H."/>
        </authorList>
    </citation>
    <scope>NUCLEOTIDE SEQUENCE [LARGE SCALE GENOMIC DNA]</scope>
    <source>
        <strain evidence="2 3">TI.2.07</strain>
    </source>
</reference>
<evidence type="ECO:0000313" key="3">
    <source>
        <dbReference type="Proteomes" id="UP001366060"/>
    </source>
</evidence>
<accession>A0ABU9HC08</accession>
<evidence type="ECO:0000256" key="1">
    <source>
        <dbReference type="SAM" id="SignalP"/>
    </source>
</evidence>
<dbReference type="SUPFAM" id="SSF56281">
    <property type="entry name" value="Metallo-hydrolase/oxidoreductase"/>
    <property type="match status" value="1"/>
</dbReference>
<gene>
    <name evidence="2" type="ORF">V6255_09650</name>
</gene>
<sequence length="352" mass="37939">MTQVIKFLSLFLLAFSMNTFAQDKQCMEVSLTGTLGGPDVYKGLAGAGTLVKVGTINNGCSDILLQFDAGRGTALRLAELDVHPNMLDAVFLTHLHSDHTVGLIDIAQTRWHSFSKKLDLVCSEDVEANGVFARVMSCEQFAIHIADAALFAGEITQRISESKKRNKNGPNDLINFMPVALPLANKPKVVWQSGEIIVTAITSSHIPGNLSYRVDSPAGSVVIGGDAGNDKLTPPRISSTSKNVELLSKDVDILVHSTIHPYIGPIYGSTFPTPIFYRQSTSTDLGALAKRANVSHLMLTHLVPAIGAEKLGPHTVPGGALSEKDYLKSTRESGYQGKIYVGKDLMTVRLLQ</sequence>
<dbReference type="Gene3D" id="3.60.15.10">
    <property type="entry name" value="Ribonuclease Z/Hydroxyacylglutathione hydrolase-like"/>
    <property type="match status" value="1"/>
</dbReference>
<dbReference type="PANTHER" id="PTHR46018:SF2">
    <property type="entry name" value="ZINC PHOSPHODIESTERASE ELAC PROTEIN 1"/>
    <property type="match status" value="1"/>
</dbReference>
<keyword evidence="3" id="KW-1185">Reference proteome</keyword>
<protein>
    <submittedName>
        <fullName evidence="2">MBL fold metallo-hydrolase</fullName>
    </submittedName>
</protein>
<evidence type="ECO:0000313" key="2">
    <source>
        <dbReference type="EMBL" id="MEL0659401.1"/>
    </source>
</evidence>